<organism evidence="1 2">
    <name type="scientific">Mesorhizobium plurifarium</name>
    <dbReference type="NCBI Taxonomy" id="69974"/>
    <lineage>
        <taxon>Bacteria</taxon>
        <taxon>Pseudomonadati</taxon>
        <taxon>Pseudomonadota</taxon>
        <taxon>Alphaproteobacteria</taxon>
        <taxon>Hyphomicrobiales</taxon>
        <taxon>Phyllobacteriaceae</taxon>
        <taxon>Mesorhizobium</taxon>
    </lineage>
</organism>
<protein>
    <submittedName>
        <fullName evidence="1">Uncharacterized protein</fullName>
    </submittedName>
</protein>
<proteinExistence type="predicted"/>
<reference evidence="2" key="1">
    <citation type="submission" date="2014-08" db="EMBL/GenBank/DDBJ databases">
        <authorList>
            <person name="Edwards T."/>
        </authorList>
    </citation>
    <scope>NUCLEOTIDE SEQUENCE [LARGE SCALE GENOMIC DNA]</scope>
</reference>
<evidence type="ECO:0000313" key="2">
    <source>
        <dbReference type="Proteomes" id="UP000182888"/>
    </source>
</evidence>
<gene>
    <name evidence="1" type="ORF">MPL1032_30337</name>
</gene>
<sequence length="72" mass="7641">MFLGNSSTPPAKAGLTLAIVATTASDRNMVANVVNFSSLGAGRWTVGTLSSLELTGDYRAIRTLEVIHFWNA</sequence>
<accession>A0A0K2W3D6</accession>
<name>A0A0K2W3D6_MESPL</name>
<dbReference type="Proteomes" id="UP000182888">
    <property type="component" value="Unassembled WGS sequence"/>
</dbReference>
<evidence type="ECO:0000313" key="1">
    <source>
        <dbReference type="EMBL" id="CDX60580.1"/>
    </source>
</evidence>
<dbReference type="EMBL" id="CCND01000023">
    <property type="protein sequence ID" value="CDX60580.1"/>
    <property type="molecule type" value="Genomic_DNA"/>
</dbReference>
<dbReference type="AlphaFoldDB" id="A0A0K2W3D6"/>